<dbReference type="EMBL" id="SPLM01000037">
    <property type="protein sequence ID" value="TMW65722.1"/>
    <property type="molecule type" value="Genomic_DNA"/>
</dbReference>
<evidence type="ECO:0000313" key="4">
    <source>
        <dbReference type="Proteomes" id="UP000794436"/>
    </source>
</evidence>
<dbReference type="OrthoDB" id="101550at2759"/>
<protein>
    <submittedName>
        <fullName evidence="3">Uncharacterized protein</fullName>
    </submittedName>
</protein>
<dbReference type="Proteomes" id="UP000794436">
    <property type="component" value="Unassembled WGS sequence"/>
</dbReference>
<name>A0A8K1CLJ6_PYTOL</name>
<comment type="caution">
    <text evidence="3">The sequence shown here is derived from an EMBL/GenBank/DDBJ whole genome shotgun (WGS) entry which is preliminary data.</text>
</comment>
<keyword evidence="2" id="KW-1133">Transmembrane helix</keyword>
<feature type="transmembrane region" description="Helical" evidence="2">
    <location>
        <begin position="166"/>
        <end position="184"/>
    </location>
</feature>
<evidence type="ECO:0000256" key="2">
    <source>
        <dbReference type="SAM" id="Phobius"/>
    </source>
</evidence>
<feature type="transmembrane region" description="Helical" evidence="2">
    <location>
        <begin position="97"/>
        <end position="119"/>
    </location>
</feature>
<dbReference type="AlphaFoldDB" id="A0A8K1CLJ6"/>
<organism evidence="3 4">
    <name type="scientific">Pythium oligandrum</name>
    <name type="common">Mycoparasitic fungus</name>
    <dbReference type="NCBI Taxonomy" id="41045"/>
    <lineage>
        <taxon>Eukaryota</taxon>
        <taxon>Sar</taxon>
        <taxon>Stramenopiles</taxon>
        <taxon>Oomycota</taxon>
        <taxon>Peronosporomycetes</taxon>
        <taxon>Pythiales</taxon>
        <taxon>Pythiaceae</taxon>
        <taxon>Pythium</taxon>
    </lineage>
</organism>
<feature type="transmembrane region" description="Helical" evidence="2">
    <location>
        <begin position="452"/>
        <end position="470"/>
    </location>
</feature>
<evidence type="ECO:0000313" key="3">
    <source>
        <dbReference type="EMBL" id="TMW65722.1"/>
    </source>
</evidence>
<evidence type="ECO:0000256" key="1">
    <source>
        <dbReference type="SAM" id="MobiDB-lite"/>
    </source>
</evidence>
<gene>
    <name evidence="3" type="ORF">Poli38472_008364</name>
</gene>
<proteinExistence type="predicted"/>
<sequence length="526" mass="59270">MSAAAMNFDHKMCLFKTVNKTWKQQPVPQKPTQDASVSTRRFAKKMQAMENEDSASSTEKNVRWRQMVISQSLAATTVCLLELQDCTDGFRLTTKQLTVLSVLGGLSSSAGGLLLSFTVGYPVPFGAQASAPFLQIVLGIGIFVYKGKFFKETPTARPQLRAALRLFGALSILTLVYTACHTAFIKLSGFVQSVSVLSFPLMKILWKNLMALHCRDLEDEKPKLVVMNIEIFHALFSTYCMQGASSFATTVSIIAADLLHSWLSLRDVNVRVNRILRLEARKNQRKGPQSAHVAPPTDPVLDVPQLSKLSVGARMWRWILQMDARVQSGSIQIQRPPRRPETTASILPSPPPYPSNTHDSPPIEAVQDAHPVRGSATKVRLSPEERGARLQTKKQELLHLTECVLLVEYVEIIIPFIYGVYAYICFHLPVHHFYVHLRNLDEAGLRHAVSNVLVYASMEFLTFVMLNCALGQKLPVKPMYQLAFVLETQWLPVQQKLQFWTLFTILHTLQHFGVDFTLKFQWLHTK</sequence>
<feature type="transmembrane region" description="Helical" evidence="2">
    <location>
        <begin position="125"/>
        <end position="145"/>
    </location>
</feature>
<feature type="region of interest" description="Disordered" evidence="1">
    <location>
        <begin position="329"/>
        <end position="369"/>
    </location>
</feature>
<accession>A0A8K1CLJ6</accession>
<reference evidence="3" key="1">
    <citation type="submission" date="2019-03" db="EMBL/GenBank/DDBJ databases">
        <title>Long read genome sequence of the mycoparasitic Pythium oligandrum ATCC 38472 isolated from sugarbeet rhizosphere.</title>
        <authorList>
            <person name="Gaulin E."/>
        </authorList>
    </citation>
    <scope>NUCLEOTIDE SEQUENCE</scope>
    <source>
        <strain evidence="3">ATCC 38472_TT</strain>
    </source>
</reference>
<keyword evidence="4" id="KW-1185">Reference proteome</keyword>
<keyword evidence="2" id="KW-0472">Membrane</keyword>
<keyword evidence="2" id="KW-0812">Transmembrane</keyword>
<feature type="transmembrane region" description="Helical" evidence="2">
    <location>
        <begin position="403"/>
        <end position="424"/>
    </location>
</feature>